<accession>A0A561E2S7</accession>
<protein>
    <recommendedName>
        <fullName evidence="3">Coenzyme PQQ synthesis protein D (PqqD)</fullName>
    </recommendedName>
</protein>
<dbReference type="EMBL" id="VIVQ01000002">
    <property type="protein sequence ID" value="TWE09927.1"/>
    <property type="molecule type" value="Genomic_DNA"/>
</dbReference>
<evidence type="ECO:0000313" key="1">
    <source>
        <dbReference type="EMBL" id="TWE09927.1"/>
    </source>
</evidence>
<dbReference type="SUPFAM" id="SSF53795">
    <property type="entry name" value="PEP carboxykinase-like"/>
    <property type="match status" value="1"/>
</dbReference>
<comment type="caution">
    <text evidence="1">The sequence shown here is derived from an EMBL/GenBank/DDBJ whole genome shotgun (WGS) entry which is preliminary data.</text>
</comment>
<evidence type="ECO:0008006" key="3">
    <source>
        <dbReference type="Google" id="ProtNLM"/>
    </source>
</evidence>
<dbReference type="Gene3D" id="3.40.50.300">
    <property type="entry name" value="P-loop containing nucleotide triphosphate hydrolases"/>
    <property type="match status" value="1"/>
</dbReference>
<gene>
    <name evidence="1" type="ORF">BKA23_2272</name>
</gene>
<sequence length="393" mass="41728">MFADSEIAESARVTAVDAHWPTIPGMTSPELIDVFGAIVAVEVEEADRERIRSQWSRCLADTGLPADAEIPLREHIETHRRDYQLATELTLAGIRQSAGSRLMLHAAGVADLATGSVIALVAPSGTGKTTAARWLCRNGFGYVSDETVVISTDLTVTAYPKPLSVVIDPAEPTHKRQESPDALGLLTAPVALRLSTIVLLDRDPDAGEPEIEQLALADGLLALIPQTSALPAMDHPLGTLAGLVVAAGGVLRLRYRDIDQTADILRSALATPRVQPEILDQLHPAPGSELPEMYDAAPAAPAPTAALSLGSTVTRLPYTDAIAIDESIVVLVGSSTVVLDGLGSTIWRHCERPVSADALVDRCRQEHGDHADATHLVLDAIEVLYSSGLLQYS</sequence>
<proteinExistence type="predicted"/>
<dbReference type="AlphaFoldDB" id="A0A561E2S7"/>
<dbReference type="InterPro" id="IPR027417">
    <property type="entry name" value="P-loop_NTPase"/>
</dbReference>
<dbReference type="Proteomes" id="UP000318297">
    <property type="component" value="Unassembled WGS sequence"/>
</dbReference>
<organism evidence="1 2">
    <name type="scientific">Rudaeicoccus suwonensis</name>
    <dbReference type="NCBI Taxonomy" id="657409"/>
    <lineage>
        <taxon>Bacteria</taxon>
        <taxon>Bacillati</taxon>
        <taxon>Actinomycetota</taxon>
        <taxon>Actinomycetes</taxon>
        <taxon>Micrococcales</taxon>
        <taxon>Dermacoccaceae</taxon>
        <taxon>Rudaeicoccus</taxon>
    </lineage>
</organism>
<evidence type="ECO:0000313" key="2">
    <source>
        <dbReference type="Proteomes" id="UP000318297"/>
    </source>
</evidence>
<keyword evidence="2" id="KW-1185">Reference proteome</keyword>
<reference evidence="1 2" key="1">
    <citation type="submission" date="2019-06" db="EMBL/GenBank/DDBJ databases">
        <title>Sequencing the genomes of 1000 actinobacteria strains.</title>
        <authorList>
            <person name="Klenk H.-P."/>
        </authorList>
    </citation>
    <scope>NUCLEOTIDE SEQUENCE [LARGE SCALE GENOMIC DNA]</scope>
    <source>
        <strain evidence="1 2">DSM 19560</strain>
    </source>
</reference>
<name>A0A561E2S7_9MICO</name>